<dbReference type="PANTHER" id="PTHR43133:SF46">
    <property type="entry name" value="RNA POLYMERASE SIGMA-70 FACTOR ECF SUBFAMILY"/>
    <property type="match status" value="1"/>
</dbReference>
<dbReference type="Pfam" id="PF04542">
    <property type="entry name" value="Sigma70_r2"/>
    <property type="match status" value="1"/>
</dbReference>
<dbReference type="Gene3D" id="1.10.10.10">
    <property type="entry name" value="Winged helix-like DNA-binding domain superfamily/Winged helix DNA-binding domain"/>
    <property type="match status" value="1"/>
</dbReference>
<dbReference type="NCBIfam" id="TIGR02937">
    <property type="entry name" value="sigma70-ECF"/>
    <property type="match status" value="1"/>
</dbReference>
<evidence type="ECO:0000259" key="6">
    <source>
        <dbReference type="Pfam" id="PF04542"/>
    </source>
</evidence>
<dbReference type="InterPro" id="IPR036388">
    <property type="entry name" value="WH-like_DNA-bd_sf"/>
</dbReference>
<keyword evidence="5" id="KW-0472">Membrane</keyword>
<dbReference type="InterPro" id="IPR013324">
    <property type="entry name" value="RNA_pol_sigma_r3/r4-like"/>
</dbReference>
<feature type="domain" description="RNA polymerase sigma-70 region 2" evidence="6">
    <location>
        <begin position="21"/>
        <end position="87"/>
    </location>
</feature>
<dbReference type="InterPro" id="IPR013249">
    <property type="entry name" value="RNA_pol_sigma70_r4_t2"/>
</dbReference>
<keyword evidence="5" id="KW-1133">Transmembrane helix</keyword>
<dbReference type="InterPro" id="IPR007627">
    <property type="entry name" value="RNA_pol_sigma70_r2"/>
</dbReference>
<evidence type="ECO:0000256" key="1">
    <source>
        <dbReference type="ARBA" id="ARBA00010641"/>
    </source>
</evidence>
<keyword evidence="2" id="KW-0805">Transcription regulation</keyword>
<keyword evidence="5" id="KW-0812">Transmembrane</keyword>
<evidence type="ECO:0000259" key="8">
    <source>
        <dbReference type="Pfam" id="PF13568"/>
    </source>
</evidence>
<gene>
    <name evidence="9" type="ORF">QHG74_04375</name>
</gene>
<name>A0ABU5HL78_9BACE</name>
<dbReference type="InterPro" id="IPR014284">
    <property type="entry name" value="RNA_pol_sigma-70_dom"/>
</dbReference>
<dbReference type="SUPFAM" id="SSF88659">
    <property type="entry name" value="Sigma3 and sigma4 domains of RNA polymerase sigma factors"/>
    <property type="match status" value="1"/>
</dbReference>
<comment type="caution">
    <text evidence="9">The sequence shown here is derived from an EMBL/GenBank/DDBJ whole genome shotgun (WGS) entry which is preliminary data.</text>
</comment>
<keyword evidence="4" id="KW-0804">Transcription</keyword>
<evidence type="ECO:0000256" key="4">
    <source>
        <dbReference type="ARBA" id="ARBA00023163"/>
    </source>
</evidence>
<dbReference type="Gene3D" id="2.40.160.20">
    <property type="match status" value="1"/>
</dbReference>
<accession>A0ABU5HL78</accession>
<dbReference type="InterPro" id="IPR025665">
    <property type="entry name" value="Beta-barrel_OMP_2"/>
</dbReference>
<keyword evidence="3" id="KW-0731">Sigma factor</keyword>
<dbReference type="InterPro" id="IPR013325">
    <property type="entry name" value="RNA_pol_sigma_r2"/>
</dbReference>
<dbReference type="RefSeq" id="WP_148364667.1">
    <property type="nucleotide sequence ID" value="NZ_JARZAK010000002.1"/>
</dbReference>
<dbReference type="EMBL" id="JARZAK010000002">
    <property type="protein sequence ID" value="MDY7256949.1"/>
    <property type="molecule type" value="Genomic_DNA"/>
</dbReference>
<dbReference type="InterPro" id="IPR039425">
    <property type="entry name" value="RNA_pol_sigma-70-like"/>
</dbReference>
<comment type="similarity">
    <text evidence="1">Belongs to the sigma-70 factor family. ECF subfamily.</text>
</comment>
<evidence type="ECO:0000313" key="10">
    <source>
        <dbReference type="Proteomes" id="UP001292913"/>
    </source>
</evidence>
<reference evidence="9 10" key="1">
    <citation type="submission" date="2023-04" db="EMBL/GenBank/DDBJ databases">
        <title>Bacteroides pacosi sp. nov., isolated from the fecal material of an alpaca.</title>
        <authorList>
            <person name="Miller S."/>
            <person name="Hendry M."/>
            <person name="King J."/>
            <person name="Sankaranarayanan K."/>
            <person name="Lawson P.A."/>
        </authorList>
    </citation>
    <scope>NUCLEOTIDE SEQUENCE [LARGE SCALE GENOMIC DNA]</scope>
    <source>
        <strain evidence="9 10">A2-P53</strain>
    </source>
</reference>
<dbReference type="Pfam" id="PF08281">
    <property type="entry name" value="Sigma70_r4_2"/>
    <property type="match status" value="1"/>
</dbReference>
<dbReference type="Pfam" id="PF13568">
    <property type="entry name" value="OMP_b-brl_2"/>
    <property type="match status" value="1"/>
</dbReference>
<keyword evidence="10" id="KW-1185">Reference proteome</keyword>
<feature type="domain" description="RNA polymerase sigma factor 70 region 4 type 2" evidence="7">
    <location>
        <begin position="118"/>
        <end position="167"/>
    </location>
</feature>
<feature type="transmembrane region" description="Helical" evidence="5">
    <location>
        <begin position="175"/>
        <end position="196"/>
    </location>
</feature>
<sequence>MNKKELVELCKKGDERTLSWLYQTYADKMIKICFHYVSDKQIAQDLLHDGFIIIYTSIDSLHSPEKLEHWMGTIMKNISLRYLKQRNSMTTISLEEISEEEDPVDTFPSNDFPPYKTMLRMIESLPEGYSTVFKLAILEGLSHKEISLLLNIAPHSSSSQLSRAKDMLRKLISQYRIVIGLFILSSIISIQIWLYISKNTIITKQNIAITQKEKEHEIANILLKDSIKTVLSQDYVSAPPKYVHSEPIRNLSTQKVILQDSATEEKDSINSFYHQITEKQDTPKQQEHYSAYTIKQLSNDKKNWSLALSYSGGEKQTNTQRSRIPGDISSGDSKEVVEKSYHHIPITLSLSVRKNINEHWGIETGVRYTYLRSDFTIINDSYLEKVQKISYIGIPFKGSFNIWKQKRFSIYTSAGITLDIPVRATLEELTSDNGQIIYQKMSNLYPRLQWSADFGIGIQYHITSSIGIYAEPNLRYYFNNGSTLNTIRTTKPFDVTLPIGIRLSW</sequence>
<dbReference type="Proteomes" id="UP001292913">
    <property type="component" value="Unassembled WGS sequence"/>
</dbReference>
<evidence type="ECO:0000256" key="5">
    <source>
        <dbReference type="SAM" id="Phobius"/>
    </source>
</evidence>
<protein>
    <submittedName>
        <fullName evidence="9">Sigma-70 family RNA polymerase sigma factor</fullName>
    </submittedName>
</protein>
<organism evidence="9 10">
    <name type="scientific">Bacteroides vicugnae</name>
    <dbReference type="NCBI Taxonomy" id="3037989"/>
    <lineage>
        <taxon>Bacteria</taxon>
        <taxon>Pseudomonadati</taxon>
        <taxon>Bacteroidota</taxon>
        <taxon>Bacteroidia</taxon>
        <taxon>Bacteroidales</taxon>
        <taxon>Bacteroidaceae</taxon>
        <taxon>Bacteroides</taxon>
    </lineage>
</organism>
<dbReference type="Gene3D" id="1.10.1740.10">
    <property type="match status" value="1"/>
</dbReference>
<dbReference type="SUPFAM" id="SSF88946">
    <property type="entry name" value="Sigma2 domain of RNA polymerase sigma factors"/>
    <property type="match status" value="1"/>
</dbReference>
<evidence type="ECO:0000256" key="2">
    <source>
        <dbReference type="ARBA" id="ARBA00023015"/>
    </source>
</evidence>
<feature type="domain" description="Outer membrane protein beta-barrel" evidence="8">
    <location>
        <begin position="311"/>
        <end position="478"/>
    </location>
</feature>
<proteinExistence type="inferred from homology"/>
<dbReference type="InterPro" id="IPR011250">
    <property type="entry name" value="OMP/PagP_B-barrel"/>
</dbReference>
<dbReference type="PANTHER" id="PTHR43133">
    <property type="entry name" value="RNA POLYMERASE ECF-TYPE SIGMA FACTO"/>
    <property type="match status" value="1"/>
</dbReference>
<evidence type="ECO:0000313" key="9">
    <source>
        <dbReference type="EMBL" id="MDY7256949.1"/>
    </source>
</evidence>
<dbReference type="SUPFAM" id="SSF56925">
    <property type="entry name" value="OMPA-like"/>
    <property type="match status" value="1"/>
</dbReference>
<evidence type="ECO:0000256" key="3">
    <source>
        <dbReference type="ARBA" id="ARBA00023082"/>
    </source>
</evidence>
<evidence type="ECO:0000259" key="7">
    <source>
        <dbReference type="Pfam" id="PF08281"/>
    </source>
</evidence>